<dbReference type="Proteomes" id="UP000239899">
    <property type="component" value="Unassembled WGS sequence"/>
</dbReference>
<dbReference type="AlphaFoldDB" id="A0A2P6U2Q4"/>
<dbReference type="EMBL" id="LHPG02000002">
    <property type="protein sequence ID" value="PRW60589.1"/>
    <property type="molecule type" value="Genomic_DNA"/>
</dbReference>
<gene>
    <name evidence="1" type="ORF">C2E21_1108</name>
</gene>
<evidence type="ECO:0000313" key="2">
    <source>
        <dbReference type="Proteomes" id="UP000239899"/>
    </source>
</evidence>
<proteinExistence type="predicted"/>
<organism evidence="1 2">
    <name type="scientific">Chlorella sorokiniana</name>
    <name type="common">Freshwater green alga</name>
    <dbReference type="NCBI Taxonomy" id="3076"/>
    <lineage>
        <taxon>Eukaryota</taxon>
        <taxon>Viridiplantae</taxon>
        <taxon>Chlorophyta</taxon>
        <taxon>core chlorophytes</taxon>
        <taxon>Trebouxiophyceae</taxon>
        <taxon>Chlorellales</taxon>
        <taxon>Chlorellaceae</taxon>
        <taxon>Chlorella clade</taxon>
        <taxon>Chlorella</taxon>
    </lineage>
</organism>
<accession>A0A2P6U2Q4</accession>
<protein>
    <submittedName>
        <fullName evidence="1">Coenzyme A pyrophosphatase</fullName>
    </submittedName>
</protein>
<sequence>MLRSPHSLPAQQPLHGAAAYTAAHSPAPTFARGLPACNSLEASDTLLLPACDAPLYHAAGPAAACMPPELCGGGLGMGAARHEDGELDLDAMHSLMVGSDDCKLELLGLDAFDDVLLIAP</sequence>
<evidence type="ECO:0000313" key="1">
    <source>
        <dbReference type="EMBL" id="PRW60589.1"/>
    </source>
</evidence>
<keyword evidence="2" id="KW-1185">Reference proteome</keyword>
<reference evidence="1 2" key="1">
    <citation type="journal article" date="2018" name="Plant J.">
        <title>Genome sequences of Chlorella sorokiniana UTEX 1602 and Micractinium conductrix SAG 241.80: implications to maltose excretion by a green alga.</title>
        <authorList>
            <person name="Arriola M.B."/>
            <person name="Velmurugan N."/>
            <person name="Zhang Y."/>
            <person name="Plunkett M.H."/>
            <person name="Hondzo H."/>
            <person name="Barney B.M."/>
        </authorList>
    </citation>
    <scope>NUCLEOTIDE SEQUENCE [LARGE SCALE GENOMIC DNA]</scope>
    <source>
        <strain evidence="2">UTEX 1602</strain>
    </source>
</reference>
<comment type="caution">
    <text evidence="1">The sequence shown here is derived from an EMBL/GenBank/DDBJ whole genome shotgun (WGS) entry which is preliminary data.</text>
</comment>
<name>A0A2P6U2Q4_CHLSO</name>